<sequence>MSKPTNRVLALALVPLFCGCAVPAFAGGELAQRRDMSPLDRAKVLNVESKRWLGYGSTGQTTSTTMVPSTVGARVCTTNVGVPANTAPVGQYGPQQNAYGPQSRKDNIVVVSGDIISLCK</sequence>
<name>A0ABN1IZV2_9GAMM</name>
<dbReference type="RefSeq" id="WP_343794125.1">
    <property type="nucleotide sequence ID" value="NZ_BAAAEU010000032.1"/>
</dbReference>
<evidence type="ECO:0000313" key="3">
    <source>
        <dbReference type="Proteomes" id="UP001501523"/>
    </source>
</evidence>
<evidence type="ECO:0000256" key="1">
    <source>
        <dbReference type="SAM" id="SignalP"/>
    </source>
</evidence>
<evidence type="ECO:0000313" key="2">
    <source>
        <dbReference type="EMBL" id="GAA0724814.1"/>
    </source>
</evidence>
<feature type="signal peptide" evidence="1">
    <location>
        <begin position="1"/>
        <end position="26"/>
    </location>
</feature>
<evidence type="ECO:0008006" key="4">
    <source>
        <dbReference type="Google" id="ProtNLM"/>
    </source>
</evidence>
<dbReference type="Proteomes" id="UP001501523">
    <property type="component" value="Unassembled WGS sequence"/>
</dbReference>
<gene>
    <name evidence="2" type="ORF">GCM10009105_37760</name>
</gene>
<accession>A0ABN1IZV2</accession>
<dbReference type="PROSITE" id="PS51257">
    <property type="entry name" value="PROKAR_LIPOPROTEIN"/>
    <property type="match status" value="1"/>
</dbReference>
<dbReference type="EMBL" id="BAAAEU010000032">
    <property type="protein sequence ID" value="GAA0724814.1"/>
    <property type="molecule type" value="Genomic_DNA"/>
</dbReference>
<keyword evidence="3" id="KW-1185">Reference proteome</keyword>
<protein>
    <recommendedName>
        <fullName evidence="4">DUF4156 domain-containing protein</fullName>
    </recommendedName>
</protein>
<reference evidence="2 3" key="1">
    <citation type="journal article" date="2019" name="Int. J. Syst. Evol. Microbiol.">
        <title>The Global Catalogue of Microorganisms (GCM) 10K type strain sequencing project: providing services to taxonomists for standard genome sequencing and annotation.</title>
        <authorList>
            <consortium name="The Broad Institute Genomics Platform"/>
            <consortium name="The Broad Institute Genome Sequencing Center for Infectious Disease"/>
            <person name="Wu L."/>
            <person name="Ma J."/>
        </authorList>
    </citation>
    <scope>NUCLEOTIDE SEQUENCE [LARGE SCALE GENOMIC DNA]</scope>
    <source>
        <strain evidence="2 3">JCM 15421</strain>
    </source>
</reference>
<organism evidence="2 3">
    <name type="scientific">Dokdonella soli</name>
    <dbReference type="NCBI Taxonomy" id="529810"/>
    <lineage>
        <taxon>Bacteria</taxon>
        <taxon>Pseudomonadati</taxon>
        <taxon>Pseudomonadota</taxon>
        <taxon>Gammaproteobacteria</taxon>
        <taxon>Lysobacterales</taxon>
        <taxon>Rhodanobacteraceae</taxon>
        <taxon>Dokdonella</taxon>
    </lineage>
</organism>
<comment type="caution">
    <text evidence="2">The sequence shown here is derived from an EMBL/GenBank/DDBJ whole genome shotgun (WGS) entry which is preliminary data.</text>
</comment>
<feature type="chain" id="PRO_5045512301" description="DUF4156 domain-containing protein" evidence="1">
    <location>
        <begin position="27"/>
        <end position="120"/>
    </location>
</feature>
<proteinExistence type="predicted"/>
<keyword evidence="1" id="KW-0732">Signal</keyword>